<reference evidence="2" key="1">
    <citation type="journal article" date="2014" name="Front. Microbiol.">
        <title>High frequency of phylogenetically diverse reductive dehalogenase-homologous genes in deep subseafloor sedimentary metagenomes.</title>
        <authorList>
            <person name="Kawai M."/>
            <person name="Futagami T."/>
            <person name="Toyoda A."/>
            <person name="Takaki Y."/>
            <person name="Nishi S."/>
            <person name="Hori S."/>
            <person name="Arai W."/>
            <person name="Tsubouchi T."/>
            <person name="Morono Y."/>
            <person name="Uchiyama I."/>
            <person name="Ito T."/>
            <person name="Fujiyama A."/>
            <person name="Inagaki F."/>
            <person name="Takami H."/>
        </authorList>
    </citation>
    <scope>NUCLEOTIDE SEQUENCE</scope>
    <source>
        <strain evidence="2">Expedition CK06-06</strain>
    </source>
</reference>
<dbReference type="EMBL" id="BARV01044746">
    <property type="protein sequence ID" value="GAI62923.1"/>
    <property type="molecule type" value="Genomic_DNA"/>
</dbReference>
<accession>X1Q3X1</accession>
<evidence type="ECO:0000256" key="1">
    <source>
        <dbReference type="SAM" id="Phobius"/>
    </source>
</evidence>
<keyword evidence="1" id="KW-1133">Transmembrane helix</keyword>
<proteinExistence type="predicted"/>
<name>X1Q3X1_9ZZZZ</name>
<keyword evidence="1" id="KW-0812">Transmembrane</keyword>
<organism evidence="2">
    <name type="scientific">marine sediment metagenome</name>
    <dbReference type="NCBI Taxonomy" id="412755"/>
    <lineage>
        <taxon>unclassified sequences</taxon>
        <taxon>metagenomes</taxon>
        <taxon>ecological metagenomes</taxon>
    </lineage>
</organism>
<sequence>MFDFFEQPYTLIGAAILVLFGILTFRSVLPEKRRWWQLLLPVFVAV</sequence>
<protein>
    <submittedName>
        <fullName evidence="2">Uncharacterized protein</fullName>
    </submittedName>
</protein>
<evidence type="ECO:0000313" key="2">
    <source>
        <dbReference type="EMBL" id="GAI62923.1"/>
    </source>
</evidence>
<comment type="caution">
    <text evidence="2">The sequence shown here is derived from an EMBL/GenBank/DDBJ whole genome shotgun (WGS) entry which is preliminary data.</text>
</comment>
<feature type="non-terminal residue" evidence="2">
    <location>
        <position position="46"/>
    </location>
</feature>
<keyword evidence="1" id="KW-0472">Membrane</keyword>
<gene>
    <name evidence="2" type="ORF">S06H3_66015</name>
</gene>
<dbReference type="AlphaFoldDB" id="X1Q3X1"/>
<feature type="transmembrane region" description="Helical" evidence="1">
    <location>
        <begin position="12"/>
        <end position="29"/>
    </location>
</feature>